<keyword evidence="3" id="KW-0813">Transport</keyword>
<evidence type="ECO:0000256" key="3">
    <source>
        <dbReference type="ARBA" id="ARBA00022448"/>
    </source>
</evidence>
<feature type="transmembrane region" description="Helical" evidence="8">
    <location>
        <begin position="64"/>
        <end position="83"/>
    </location>
</feature>
<keyword evidence="10" id="KW-1185">Reference proteome</keyword>
<dbReference type="OrthoDB" id="527159at2"/>
<accession>A0A8J3AM23</accession>
<dbReference type="Pfam" id="PF03547">
    <property type="entry name" value="Mem_trans"/>
    <property type="match status" value="1"/>
</dbReference>
<dbReference type="InterPro" id="IPR038770">
    <property type="entry name" value="Na+/solute_symporter_sf"/>
</dbReference>
<dbReference type="AlphaFoldDB" id="A0A8J3AM23"/>
<name>A0A8J3AM23_9BACI</name>
<dbReference type="Proteomes" id="UP000626244">
    <property type="component" value="Unassembled WGS sequence"/>
</dbReference>
<dbReference type="RefSeq" id="WP_087999846.1">
    <property type="nucleotide sequence ID" value="NZ_BMHB01000001.1"/>
</dbReference>
<comment type="caution">
    <text evidence="9">The sequence shown here is derived from an EMBL/GenBank/DDBJ whole genome shotgun (WGS) entry which is preliminary data.</text>
</comment>
<dbReference type="GO" id="GO:0055085">
    <property type="term" value="P:transmembrane transport"/>
    <property type="evidence" value="ECO:0007669"/>
    <property type="project" value="InterPro"/>
</dbReference>
<feature type="transmembrane region" description="Helical" evidence="8">
    <location>
        <begin position="229"/>
        <end position="253"/>
    </location>
</feature>
<sequence length="303" mass="32843">MFIHLLLEVMVPLFFYVILGYTFNKIFKLHLSTLTTLLVYLFLPVAVFMKMYSSPLSGEVAGSILLFLIIQYALMSFVSLIACRIRGIEPSMRGAFANSIALNNSGNLGLPVNALVFKNDPFAMSIGVLIVLFQNIMTFTVGIYNAEATVKMKEAIIKMLKLPILYSVVLGFILQLSHVELSDGIVSVFDPITAAFAPFALITLGAQLAESGNDIDWANLGLSNFLRLIGAPLLAYGIILIFGFEGIIAKALFIGSAFPSSRNSALLSFKGPHASFAAQTVISSTIISSVTIPIVIQLSDILF</sequence>
<dbReference type="EMBL" id="BMHB01000001">
    <property type="protein sequence ID" value="GGI15240.1"/>
    <property type="molecule type" value="Genomic_DNA"/>
</dbReference>
<dbReference type="InterPro" id="IPR004776">
    <property type="entry name" value="Mem_transp_PIN-like"/>
</dbReference>
<evidence type="ECO:0000256" key="1">
    <source>
        <dbReference type="ARBA" id="ARBA00004651"/>
    </source>
</evidence>
<evidence type="ECO:0000256" key="5">
    <source>
        <dbReference type="ARBA" id="ARBA00022692"/>
    </source>
</evidence>
<evidence type="ECO:0000313" key="10">
    <source>
        <dbReference type="Proteomes" id="UP000626244"/>
    </source>
</evidence>
<feature type="transmembrane region" description="Helical" evidence="8">
    <location>
        <begin position="274"/>
        <end position="296"/>
    </location>
</feature>
<feature type="transmembrane region" description="Helical" evidence="8">
    <location>
        <begin position="31"/>
        <end position="52"/>
    </location>
</feature>
<keyword evidence="6 8" id="KW-1133">Transmembrane helix</keyword>
<feature type="transmembrane region" description="Helical" evidence="8">
    <location>
        <begin position="6"/>
        <end position="24"/>
    </location>
</feature>
<keyword evidence="4" id="KW-1003">Cell membrane</keyword>
<proteinExistence type="inferred from homology"/>
<evidence type="ECO:0000256" key="2">
    <source>
        <dbReference type="ARBA" id="ARBA00010145"/>
    </source>
</evidence>
<evidence type="ECO:0000256" key="6">
    <source>
        <dbReference type="ARBA" id="ARBA00022989"/>
    </source>
</evidence>
<evidence type="ECO:0000256" key="8">
    <source>
        <dbReference type="SAM" id="Phobius"/>
    </source>
</evidence>
<keyword evidence="7 8" id="KW-0472">Membrane</keyword>
<dbReference type="Gene3D" id="1.20.1530.20">
    <property type="match status" value="1"/>
</dbReference>
<feature type="transmembrane region" description="Helical" evidence="8">
    <location>
        <begin position="122"/>
        <end position="144"/>
    </location>
</feature>
<comment type="subcellular location">
    <subcellularLocation>
        <location evidence="1">Cell membrane</location>
        <topology evidence="1">Multi-pass membrane protein</topology>
    </subcellularLocation>
</comment>
<keyword evidence="5 8" id="KW-0812">Transmembrane</keyword>
<reference evidence="10" key="1">
    <citation type="journal article" date="2019" name="Int. J. Syst. Evol. Microbiol.">
        <title>The Global Catalogue of Microorganisms (GCM) 10K type strain sequencing project: providing services to taxonomists for standard genome sequencing and annotation.</title>
        <authorList>
            <consortium name="The Broad Institute Genomics Platform"/>
            <consortium name="The Broad Institute Genome Sequencing Center for Infectious Disease"/>
            <person name="Wu L."/>
            <person name="Ma J."/>
        </authorList>
    </citation>
    <scope>NUCLEOTIDE SEQUENCE [LARGE SCALE GENOMIC DNA]</scope>
    <source>
        <strain evidence="10">CGMCC 1.14993</strain>
    </source>
</reference>
<comment type="similarity">
    <text evidence="2">Belongs to the auxin efflux carrier (TC 2.A.69) family.</text>
</comment>
<protein>
    <submittedName>
        <fullName evidence="9">Transporter</fullName>
    </submittedName>
</protein>
<evidence type="ECO:0000256" key="7">
    <source>
        <dbReference type="ARBA" id="ARBA00023136"/>
    </source>
</evidence>
<organism evidence="9 10">
    <name type="scientific">Gottfriedia solisilvae</name>
    <dbReference type="NCBI Taxonomy" id="1516104"/>
    <lineage>
        <taxon>Bacteria</taxon>
        <taxon>Bacillati</taxon>
        <taxon>Bacillota</taxon>
        <taxon>Bacilli</taxon>
        <taxon>Bacillales</taxon>
        <taxon>Bacillaceae</taxon>
        <taxon>Gottfriedia</taxon>
    </lineage>
</organism>
<gene>
    <name evidence="9" type="ORF">GCM10007380_26980</name>
</gene>
<dbReference type="PANTHER" id="PTHR36838">
    <property type="entry name" value="AUXIN EFFLUX CARRIER FAMILY PROTEIN"/>
    <property type="match status" value="1"/>
</dbReference>
<feature type="transmembrane region" description="Helical" evidence="8">
    <location>
        <begin position="156"/>
        <end position="176"/>
    </location>
</feature>
<dbReference type="GO" id="GO:0005886">
    <property type="term" value="C:plasma membrane"/>
    <property type="evidence" value="ECO:0007669"/>
    <property type="project" value="UniProtKB-SubCell"/>
</dbReference>
<evidence type="ECO:0000313" key="9">
    <source>
        <dbReference type="EMBL" id="GGI15240.1"/>
    </source>
</evidence>
<evidence type="ECO:0000256" key="4">
    <source>
        <dbReference type="ARBA" id="ARBA00022475"/>
    </source>
</evidence>
<feature type="transmembrane region" description="Helical" evidence="8">
    <location>
        <begin position="188"/>
        <end position="209"/>
    </location>
</feature>
<dbReference type="PANTHER" id="PTHR36838:SF1">
    <property type="entry name" value="SLR1864 PROTEIN"/>
    <property type="match status" value="1"/>
</dbReference>